<dbReference type="PROSITE" id="PS51257">
    <property type="entry name" value="PROKAR_LIPOPROTEIN"/>
    <property type="match status" value="1"/>
</dbReference>
<organism evidence="2 3">
    <name type="scientific">Grimontia marina</name>
    <dbReference type="NCBI Taxonomy" id="646534"/>
    <lineage>
        <taxon>Bacteria</taxon>
        <taxon>Pseudomonadati</taxon>
        <taxon>Pseudomonadota</taxon>
        <taxon>Gammaproteobacteria</taxon>
        <taxon>Vibrionales</taxon>
        <taxon>Vibrionaceae</taxon>
        <taxon>Grimontia</taxon>
    </lineage>
</organism>
<dbReference type="AlphaFoldDB" id="A0A128F674"/>
<protein>
    <recommendedName>
        <fullName evidence="4">DUF2959 domain-containing protein</fullName>
    </recommendedName>
</protein>
<feature type="signal peptide" evidence="1">
    <location>
        <begin position="1"/>
        <end position="21"/>
    </location>
</feature>
<evidence type="ECO:0008006" key="4">
    <source>
        <dbReference type="Google" id="ProtNLM"/>
    </source>
</evidence>
<evidence type="ECO:0000313" key="3">
    <source>
        <dbReference type="Proteomes" id="UP000073601"/>
    </source>
</evidence>
<sequence>MRLISTLLLFFTLAGCQSAYYATMEKVGVHKRDIMVDRVEAASDAQQEASEQFTSALDALTTLTNFDGGELQTMYDTINEQYEDSEAAVDNVHERIAAVEDVSGALFDEWREELSLYSSATLRRDSERKLKATERSYRQMLSAMKKAESKMGPVLDTLRDNTLYLKHNLNAAAIGALKGEFAGLEKEINYAIKDMQTAITESERFLATLQN</sequence>
<dbReference type="Proteomes" id="UP000073601">
    <property type="component" value="Unassembled WGS sequence"/>
</dbReference>
<dbReference type="OrthoDB" id="9780401at2"/>
<keyword evidence="1" id="KW-0732">Signal</keyword>
<evidence type="ECO:0000313" key="2">
    <source>
        <dbReference type="EMBL" id="CZF81894.1"/>
    </source>
</evidence>
<dbReference type="InterPro" id="IPR021342">
    <property type="entry name" value="DUF2959"/>
</dbReference>
<dbReference type="EMBL" id="FIZY01000015">
    <property type="protein sequence ID" value="CZF81894.1"/>
    <property type="molecule type" value="Genomic_DNA"/>
</dbReference>
<keyword evidence="3" id="KW-1185">Reference proteome</keyword>
<proteinExistence type="predicted"/>
<dbReference type="RefSeq" id="WP_062708717.1">
    <property type="nucleotide sequence ID" value="NZ_CAWRCI010000015.1"/>
</dbReference>
<gene>
    <name evidence="2" type="ORF">GMA8713_02017</name>
</gene>
<reference evidence="3" key="1">
    <citation type="submission" date="2016-02" db="EMBL/GenBank/DDBJ databases">
        <authorList>
            <person name="Rodrigo-Torres Lidia"/>
            <person name="Arahal R.David."/>
        </authorList>
    </citation>
    <scope>NUCLEOTIDE SEQUENCE [LARGE SCALE GENOMIC DNA]</scope>
    <source>
        <strain evidence="3">CECT 8713</strain>
    </source>
</reference>
<accession>A0A128F674</accession>
<name>A0A128F674_9GAMM</name>
<feature type="chain" id="PRO_5007282095" description="DUF2959 domain-containing protein" evidence="1">
    <location>
        <begin position="22"/>
        <end position="211"/>
    </location>
</feature>
<evidence type="ECO:0000256" key="1">
    <source>
        <dbReference type="SAM" id="SignalP"/>
    </source>
</evidence>
<dbReference type="Pfam" id="PF11172">
    <property type="entry name" value="DUF2959"/>
    <property type="match status" value="1"/>
</dbReference>